<name>A0A1R1Y2D9_9FUNG</name>
<feature type="compositionally biased region" description="Basic and acidic residues" evidence="1">
    <location>
        <begin position="18"/>
        <end position="28"/>
    </location>
</feature>
<proteinExistence type="predicted"/>
<feature type="non-terminal residue" evidence="2">
    <location>
        <position position="35"/>
    </location>
</feature>
<feature type="region of interest" description="Disordered" evidence="1">
    <location>
        <begin position="1"/>
        <end position="35"/>
    </location>
</feature>
<comment type="caution">
    <text evidence="2">The sequence shown here is derived from an EMBL/GenBank/DDBJ whole genome shotgun (WGS) entry which is preliminary data.</text>
</comment>
<gene>
    <name evidence="2" type="ORF">AYI69_g6001</name>
</gene>
<evidence type="ECO:0000313" key="3">
    <source>
        <dbReference type="Proteomes" id="UP000187429"/>
    </source>
</evidence>
<protein>
    <submittedName>
        <fullName evidence="2">Uncharacterized protein</fullName>
    </submittedName>
</protein>
<sequence>MDRRIHQGTDEGSGGHLGDQKRPVDQKFLHSRLKR</sequence>
<dbReference type="AlphaFoldDB" id="A0A1R1Y2D9"/>
<dbReference type="Proteomes" id="UP000187429">
    <property type="component" value="Unassembled WGS sequence"/>
</dbReference>
<dbReference type="EMBL" id="LSSM01002616">
    <property type="protein sequence ID" value="OMJ21009.1"/>
    <property type="molecule type" value="Genomic_DNA"/>
</dbReference>
<evidence type="ECO:0000256" key="1">
    <source>
        <dbReference type="SAM" id="MobiDB-lite"/>
    </source>
</evidence>
<accession>A0A1R1Y2D9</accession>
<evidence type="ECO:0000313" key="2">
    <source>
        <dbReference type="EMBL" id="OMJ21009.1"/>
    </source>
</evidence>
<organism evidence="2 3">
    <name type="scientific">Smittium culicis</name>
    <dbReference type="NCBI Taxonomy" id="133412"/>
    <lineage>
        <taxon>Eukaryota</taxon>
        <taxon>Fungi</taxon>
        <taxon>Fungi incertae sedis</taxon>
        <taxon>Zoopagomycota</taxon>
        <taxon>Kickxellomycotina</taxon>
        <taxon>Harpellomycetes</taxon>
        <taxon>Harpellales</taxon>
        <taxon>Legeriomycetaceae</taxon>
        <taxon>Smittium</taxon>
    </lineage>
</organism>
<reference evidence="3" key="1">
    <citation type="submission" date="2017-01" db="EMBL/GenBank/DDBJ databases">
        <authorList>
            <person name="Wang Y."/>
            <person name="White M."/>
            <person name="Kvist S."/>
            <person name="Moncalvo J.-M."/>
        </authorList>
    </citation>
    <scope>NUCLEOTIDE SEQUENCE [LARGE SCALE GENOMIC DNA]</scope>
    <source>
        <strain evidence="3">ID-206-W2</strain>
    </source>
</reference>
<keyword evidence="3" id="KW-1185">Reference proteome</keyword>